<dbReference type="PANTHER" id="PTHR45458">
    <property type="entry name" value="SHORT-CHAIN DEHYDROGENASE/REDUCTASE SDR"/>
    <property type="match status" value="1"/>
</dbReference>
<name>A0A382E5F0_9ZZZZ</name>
<protein>
    <recommendedName>
        <fullName evidence="2">Short-chain dehydrogenase/reductase SDR</fullName>
    </recommendedName>
</protein>
<accession>A0A382E5F0</accession>
<dbReference type="InterPro" id="IPR036291">
    <property type="entry name" value="NAD(P)-bd_dom_sf"/>
</dbReference>
<dbReference type="PRINTS" id="PR00080">
    <property type="entry name" value="SDRFAMILY"/>
</dbReference>
<dbReference type="Pfam" id="PF00106">
    <property type="entry name" value="adh_short"/>
    <property type="match status" value="1"/>
</dbReference>
<dbReference type="InterPro" id="IPR052184">
    <property type="entry name" value="SDR_enzymes"/>
</dbReference>
<organism evidence="1">
    <name type="scientific">marine metagenome</name>
    <dbReference type="NCBI Taxonomy" id="408172"/>
    <lineage>
        <taxon>unclassified sequences</taxon>
        <taxon>metagenomes</taxon>
        <taxon>ecological metagenomes</taxon>
    </lineage>
</organism>
<proteinExistence type="predicted"/>
<dbReference type="SUPFAM" id="SSF51735">
    <property type="entry name" value="NAD(P)-binding Rossmann-fold domains"/>
    <property type="match status" value="1"/>
</dbReference>
<sequence length="233" mass="25182">MSEQAFTTVITGANRGIGFELSAQYLAEGWQVYACCRQPEAASKLQTLSANPALTLCQLDVTDWASVKGLAIHLASTPVDILINNAGLFGGDRQSFGNLDYDRWLQVLDVNTLGPYRVSTALADSVARSTHRTIVNLSSSMASIQDYSSGGGYIYRSSKTALNMVTVNLAHDLKPRGITVLAVDPGWVRTDMGGPNAELDPEQSATGIRAVLEQSSVATSERFVSWENKTHPW</sequence>
<dbReference type="PANTHER" id="PTHR45458:SF1">
    <property type="entry name" value="SHORT CHAIN DEHYDROGENASE"/>
    <property type="match status" value="1"/>
</dbReference>
<gene>
    <name evidence="1" type="ORF">METZ01_LOCUS198772</name>
</gene>
<evidence type="ECO:0000313" key="1">
    <source>
        <dbReference type="EMBL" id="SVB45918.1"/>
    </source>
</evidence>
<dbReference type="CDD" id="cd05325">
    <property type="entry name" value="carb_red_sniffer_like_SDR_c"/>
    <property type="match status" value="1"/>
</dbReference>
<reference evidence="1" key="1">
    <citation type="submission" date="2018-05" db="EMBL/GenBank/DDBJ databases">
        <authorList>
            <person name="Lanie J.A."/>
            <person name="Ng W.-L."/>
            <person name="Kazmierczak K.M."/>
            <person name="Andrzejewski T.M."/>
            <person name="Davidsen T.M."/>
            <person name="Wayne K.J."/>
            <person name="Tettelin H."/>
            <person name="Glass J.I."/>
            <person name="Rusch D."/>
            <person name="Podicherti R."/>
            <person name="Tsui H.-C.T."/>
            <person name="Winkler M.E."/>
        </authorList>
    </citation>
    <scope>NUCLEOTIDE SEQUENCE</scope>
</reference>
<dbReference type="PRINTS" id="PR00081">
    <property type="entry name" value="GDHRDH"/>
</dbReference>
<dbReference type="EMBL" id="UINC01042798">
    <property type="protein sequence ID" value="SVB45918.1"/>
    <property type="molecule type" value="Genomic_DNA"/>
</dbReference>
<dbReference type="InterPro" id="IPR002347">
    <property type="entry name" value="SDR_fam"/>
</dbReference>
<dbReference type="AlphaFoldDB" id="A0A382E5F0"/>
<dbReference type="Gene3D" id="3.40.50.720">
    <property type="entry name" value="NAD(P)-binding Rossmann-like Domain"/>
    <property type="match status" value="1"/>
</dbReference>
<dbReference type="GO" id="GO:0016616">
    <property type="term" value="F:oxidoreductase activity, acting on the CH-OH group of donors, NAD or NADP as acceptor"/>
    <property type="evidence" value="ECO:0007669"/>
    <property type="project" value="TreeGrafter"/>
</dbReference>
<evidence type="ECO:0008006" key="2">
    <source>
        <dbReference type="Google" id="ProtNLM"/>
    </source>
</evidence>